<comment type="function">
    <text evidence="4">Functions in the N-end rule pathway of protein degradation where it conjugates Leu, Phe and, less efficiently, Met from aminoacyl-tRNAs to the N-termini of proteins containing an N-terminal arginine or lysine.</text>
</comment>
<dbReference type="SUPFAM" id="SSF55729">
    <property type="entry name" value="Acyl-CoA N-acyltransferases (Nat)"/>
    <property type="match status" value="1"/>
</dbReference>
<dbReference type="Proteomes" id="UP000183685">
    <property type="component" value="Unassembled WGS sequence"/>
</dbReference>
<dbReference type="AlphaFoldDB" id="A0A1G7CSX1"/>
<dbReference type="InterPro" id="IPR042203">
    <property type="entry name" value="Leu/Phe-tRNA_Trfase_C"/>
</dbReference>
<reference evidence="5 6" key="1">
    <citation type="submission" date="2016-10" db="EMBL/GenBank/DDBJ databases">
        <authorList>
            <person name="de Groot N.N."/>
        </authorList>
    </citation>
    <scope>NUCLEOTIDE SEQUENCE [LARGE SCALE GENOMIC DNA]</scope>
    <source>
        <strain evidence="5 6">CGMCC 1.9109</strain>
    </source>
</reference>
<dbReference type="NCBIfam" id="TIGR00667">
    <property type="entry name" value="aat"/>
    <property type="match status" value="1"/>
</dbReference>
<keyword evidence="1 4" id="KW-0963">Cytoplasm</keyword>
<dbReference type="PANTHER" id="PTHR30098">
    <property type="entry name" value="LEUCYL/PHENYLALANYL-TRNA--PROTEIN TRANSFERASE"/>
    <property type="match status" value="1"/>
</dbReference>
<comment type="similarity">
    <text evidence="4">Belongs to the L/F-transferase family.</text>
</comment>
<evidence type="ECO:0000313" key="6">
    <source>
        <dbReference type="Proteomes" id="UP000183685"/>
    </source>
</evidence>
<protein>
    <recommendedName>
        <fullName evidence="4">Leucyl/phenylalanyl-tRNA--protein transferase</fullName>
        <ecNumber evidence="4">2.3.2.6</ecNumber>
    </recommendedName>
    <alternativeName>
        <fullName evidence="4">L/F-transferase</fullName>
    </alternativeName>
    <alternativeName>
        <fullName evidence="4">Leucyltransferase</fullName>
    </alternativeName>
    <alternativeName>
        <fullName evidence="4">Phenyalanyltransferase</fullName>
    </alternativeName>
</protein>
<evidence type="ECO:0000256" key="4">
    <source>
        <dbReference type="HAMAP-Rule" id="MF_00688"/>
    </source>
</evidence>
<dbReference type="FunFam" id="3.40.630.70:FF:000001">
    <property type="entry name" value="Leucyl/phenylalanyl-tRNA--protein transferase"/>
    <property type="match status" value="1"/>
</dbReference>
<keyword evidence="6" id="KW-1185">Reference proteome</keyword>
<dbReference type="InterPro" id="IPR004616">
    <property type="entry name" value="Leu/Phe-tRNA_Trfase"/>
</dbReference>
<dbReference type="EC" id="2.3.2.6" evidence="4"/>
<dbReference type="InterPro" id="IPR016181">
    <property type="entry name" value="Acyl_CoA_acyltransferase"/>
</dbReference>
<keyword evidence="2 4" id="KW-0808">Transferase</keyword>
<comment type="catalytic activity">
    <reaction evidence="4">
        <text>L-phenylalanyl-tRNA(Phe) + an N-terminal L-alpha-aminoacyl-[protein] = an N-terminal L-phenylalanyl-L-alpha-aminoacyl-[protein] + tRNA(Phe)</text>
        <dbReference type="Rhea" id="RHEA:43632"/>
        <dbReference type="Rhea" id="RHEA-COMP:9668"/>
        <dbReference type="Rhea" id="RHEA-COMP:9699"/>
        <dbReference type="Rhea" id="RHEA-COMP:10636"/>
        <dbReference type="Rhea" id="RHEA-COMP:10637"/>
        <dbReference type="ChEBI" id="CHEBI:78442"/>
        <dbReference type="ChEBI" id="CHEBI:78531"/>
        <dbReference type="ChEBI" id="CHEBI:78597"/>
        <dbReference type="ChEBI" id="CHEBI:83561"/>
        <dbReference type="EC" id="2.3.2.6"/>
    </reaction>
</comment>
<dbReference type="GO" id="GO:0005737">
    <property type="term" value="C:cytoplasm"/>
    <property type="evidence" value="ECO:0007669"/>
    <property type="project" value="UniProtKB-SubCell"/>
</dbReference>
<dbReference type="GO" id="GO:0030163">
    <property type="term" value="P:protein catabolic process"/>
    <property type="evidence" value="ECO:0007669"/>
    <property type="project" value="UniProtKB-UniRule"/>
</dbReference>
<evidence type="ECO:0000256" key="2">
    <source>
        <dbReference type="ARBA" id="ARBA00022679"/>
    </source>
</evidence>
<dbReference type="RefSeq" id="WP_068306542.1">
    <property type="nucleotide sequence ID" value="NZ_FNAK01000006.1"/>
</dbReference>
<dbReference type="EMBL" id="FNAK01000006">
    <property type="protein sequence ID" value="SDE42428.1"/>
    <property type="molecule type" value="Genomic_DNA"/>
</dbReference>
<evidence type="ECO:0000256" key="1">
    <source>
        <dbReference type="ARBA" id="ARBA00022490"/>
    </source>
</evidence>
<sequence length="219" mass="24268">MPHDSITPNLLLQAYAAGVFPMADSREDDELFWVDPDERGIIPLDKFHIPKSLAKIVRQDRFTVTVDEAFQKVVQACARPARGRNTTWISERIEHLYTDLHERGFAHSVECWLEGELVGGLYGVSLGGAFFGESMFHTATGASKVALAHLVARLKAGRFILLDTQFVTDHLKQFGACELPREEYQAMLKAALMIHSANFYGLGASSDGSTVLQLITQTS</sequence>
<proteinExistence type="inferred from homology"/>
<accession>A0A1G7CSX1</accession>
<dbReference type="GO" id="GO:0008914">
    <property type="term" value="F:leucyl-tRNA--protein transferase activity"/>
    <property type="evidence" value="ECO:0007669"/>
    <property type="project" value="UniProtKB-UniRule"/>
</dbReference>
<gene>
    <name evidence="4" type="primary">aat</name>
    <name evidence="5" type="ORF">SAMN04488071_2930</name>
</gene>
<organism evidence="5 6">
    <name type="scientific">Kordiimonas lacus</name>
    <dbReference type="NCBI Taxonomy" id="637679"/>
    <lineage>
        <taxon>Bacteria</taxon>
        <taxon>Pseudomonadati</taxon>
        <taxon>Pseudomonadota</taxon>
        <taxon>Alphaproteobacteria</taxon>
        <taxon>Kordiimonadales</taxon>
        <taxon>Kordiimonadaceae</taxon>
        <taxon>Kordiimonas</taxon>
    </lineage>
</organism>
<dbReference type="OrthoDB" id="9790282at2"/>
<comment type="subcellular location">
    <subcellularLocation>
        <location evidence="4">Cytoplasm</location>
    </subcellularLocation>
</comment>
<dbReference type="Gene3D" id="3.40.630.70">
    <property type="entry name" value="Leucyl/phenylalanyl-tRNA-protein transferase, C-terminal domain"/>
    <property type="match status" value="1"/>
</dbReference>
<dbReference type="PANTHER" id="PTHR30098:SF2">
    <property type="entry name" value="LEUCYL_PHENYLALANYL-TRNA--PROTEIN TRANSFERASE"/>
    <property type="match status" value="1"/>
</dbReference>
<dbReference type="Pfam" id="PF03588">
    <property type="entry name" value="Leu_Phe_trans"/>
    <property type="match status" value="1"/>
</dbReference>
<evidence type="ECO:0000313" key="5">
    <source>
        <dbReference type="EMBL" id="SDE42428.1"/>
    </source>
</evidence>
<comment type="catalytic activity">
    <reaction evidence="4">
        <text>N-terminal L-arginyl-[protein] + L-leucyl-tRNA(Leu) = N-terminal L-leucyl-L-arginyl-[protein] + tRNA(Leu) + H(+)</text>
        <dbReference type="Rhea" id="RHEA:50416"/>
        <dbReference type="Rhea" id="RHEA-COMP:9613"/>
        <dbReference type="Rhea" id="RHEA-COMP:9622"/>
        <dbReference type="Rhea" id="RHEA-COMP:12672"/>
        <dbReference type="Rhea" id="RHEA-COMP:12673"/>
        <dbReference type="ChEBI" id="CHEBI:15378"/>
        <dbReference type="ChEBI" id="CHEBI:64719"/>
        <dbReference type="ChEBI" id="CHEBI:78442"/>
        <dbReference type="ChEBI" id="CHEBI:78494"/>
        <dbReference type="ChEBI" id="CHEBI:133044"/>
        <dbReference type="EC" id="2.3.2.6"/>
    </reaction>
</comment>
<comment type="catalytic activity">
    <reaction evidence="4">
        <text>N-terminal L-lysyl-[protein] + L-leucyl-tRNA(Leu) = N-terminal L-leucyl-L-lysyl-[protein] + tRNA(Leu) + H(+)</text>
        <dbReference type="Rhea" id="RHEA:12340"/>
        <dbReference type="Rhea" id="RHEA-COMP:9613"/>
        <dbReference type="Rhea" id="RHEA-COMP:9622"/>
        <dbReference type="Rhea" id="RHEA-COMP:12670"/>
        <dbReference type="Rhea" id="RHEA-COMP:12671"/>
        <dbReference type="ChEBI" id="CHEBI:15378"/>
        <dbReference type="ChEBI" id="CHEBI:65249"/>
        <dbReference type="ChEBI" id="CHEBI:78442"/>
        <dbReference type="ChEBI" id="CHEBI:78494"/>
        <dbReference type="ChEBI" id="CHEBI:133043"/>
        <dbReference type="EC" id="2.3.2.6"/>
    </reaction>
</comment>
<name>A0A1G7CSX1_9PROT</name>
<evidence type="ECO:0000256" key="3">
    <source>
        <dbReference type="ARBA" id="ARBA00023315"/>
    </source>
</evidence>
<dbReference type="HAMAP" id="MF_00688">
    <property type="entry name" value="Leu_Phe_trans"/>
    <property type="match status" value="1"/>
</dbReference>
<dbReference type="STRING" id="637679.GCA_001550055_02991"/>
<keyword evidence="3 4" id="KW-0012">Acyltransferase</keyword>